<evidence type="ECO:0000259" key="7">
    <source>
        <dbReference type="Pfam" id="PF01593"/>
    </source>
</evidence>
<feature type="domain" description="Amine oxidase" evidence="7">
    <location>
        <begin position="447"/>
        <end position="495"/>
    </location>
</feature>
<dbReference type="NCBIfam" id="NF045637">
    <property type="entry name" value="carotdesatCrtDProt"/>
    <property type="match status" value="1"/>
</dbReference>
<comment type="pathway">
    <text evidence="1 5">Carotenoid biosynthesis.</text>
</comment>
<organism evidence="8 9">
    <name type="scientific">Roseovarius litoreus</name>
    <dbReference type="NCBI Taxonomy" id="1155722"/>
    <lineage>
        <taxon>Bacteria</taxon>
        <taxon>Pseudomonadati</taxon>
        <taxon>Pseudomonadota</taxon>
        <taxon>Alphaproteobacteria</taxon>
        <taxon>Rhodobacterales</taxon>
        <taxon>Roseobacteraceae</taxon>
        <taxon>Roseovarius</taxon>
    </lineage>
</organism>
<protein>
    <submittedName>
        <fullName evidence="8">1-hydroxycarotenoid 3,4-desaturase</fullName>
    </submittedName>
</protein>
<dbReference type="Pfam" id="PF01593">
    <property type="entry name" value="Amino_oxidase"/>
    <property type="match status" value="2"/>
</dbReference>
<dbReference type="RefSeq" id="WP_149778948.1">
    <property type="nucleotide sequence ID" value="NZ_FRCB01000003.1"/>
</dbReference>
<proteinExistence type="inferred from homology"/>
<dbReference type="InterPro" id="IPR014105">
    <property type="entry name" value="Carotenoid/retinoid_OxRdtase"/>
</dbReference>
<gene>
    <name evidence="8" type="ORF">SAMN05443432_103143</name>
</gene>
<dbReference type="EMBL" id="FRCB01000003">
    <property type="protein sequence ID" value="SHL85218.1"/>
    <property type="molecule type" value="Genomic_DNA"/>
</dbReference>
<feature type="compositionally biased region" description="Polar residues" evidence="6">
    <location>
        <begin position="497"/>
        <end position="506"/>
    </location>
</feature>
<dbReference type="AlphaFoldDB" id="A0A1M7E0S8"/>
<feature type="domain" description="Amine oxidase" evidence="7">
    <location>
        <begin position="21"/>
        <end position="300"/>
    </location>
</feature>
<sequence>MTANASGITAKDRVVVVGAGIAGLAAAARLAHEGLPVLLLDRQPAPGGKMRCLDSPAGPVDTGPTVLTMRAVFDELFAEMGERLDDHVTLVPQRILARHFWPDGSRLDLFDTETDSAEAIDAFAGANAARQFRAFSARARTLFQGFEHPMMRAAAPSLPGLAAHVMRHPHLIRPMAPLSTLAGLLHGTFDDLRLAQLFGRYATYVGGSPYRVPGLLALIWQAEAAGVWVVQGGMHRLARALCDLAQARGAETRFDTHVERIERQGGRVSAVILTDGTRIATSTVIFNGDPRALATGALGPGCDAAAPQTMRAGRSLSAEVWAFAATPQGPELAHHNVFFRDDPKPEFDALEQGRLHPDPTLYICAQDRGLPGPLPSPERFEIIANAPPLDPATPRQEEFDTCRTRTFQTLVRFGLSFDPIPGPEALTTPQGFDRLFPASLGSLYGQSPHGMTAAFQRPTARSPIPGLYLAGGGTHPGAGVPMATLSGRHAAAAILSDRTSTSTSRPMATHGGISTGSATTAPAPSVSSRS</sequence>
<name>A0A1M7E0S8_9RHOB</name>
<dbReference type="Gene3D" id="3.50.50.60">
    <property type="entry name" value="FAD/NAD(P)-binding domain"/>
    <property type="match status" value="2"/>
</dbReference>
<dbReference type="GO" id="GO:0016627">
    <property type="term" value="F:oxidoreductase activity, acting on the CH-CH group of donors"/>
    <property type="evidence" value="ECO:0007669"/>
    <property type="project" value="UniProtKB-ARBA"/>
</dbReference>
<evidence type="ECO:0000313" key="9">
    <source>
        <dbReference type="Proteomes" id="UP000322545"/>
    </source>
</evidence>
<keyword evidence="3 5" id="KW-0125">Carotenoid biosynthesis</keyword>
<dbReference type="PANTHER" id="PTHR43734:SF7">
    <property type="entry name" value="4,4'-DIAPONEUROSPORENE OXYGENASE"/>
    <property type="match status" value="1"/>
</dbReference>
<dbReference type="Proteomes" id="UP000322545">
    <property type="component" value="Unassembled WGS sequence"/>
</dbReference>
<evidence type="ECO:0000313" key="8">
    <source>
        <dbReference type="EMBL" id="SHL85218.1"/>
    </source>
</evidence>
<reference evidence="8 9" key="1">
    <citation type="submission" date="2016-11" db="EMBL/GenBank/DDBJ databases">
        <authorList>
            <person name="Varghese N."/>
            <person name="Submissions S."/>
        </authorList>
    </citation>
    <scope>NUCLEOTIDE SEQUENCE [LARGE SCALE GENOMIC DNA]</scope>
    <source>
        <strain evidence="8 9">DSM 28249</strain>
    </source>
</reference>
<keyword evidence="4 5" id="KW-0560">Oxidoreductase</keyword>
<evidence type="ECO:0000256" key="4">
    <source>
        <dbReference type="ARBA" id="ARBA00023002"/>
    </source>
</evidence>
<dbReference type="PRINTS" id="PR00419">
    <property type="entry name" value="ADXRDTASE"/>
</dbReference>
<accession>A0A1M7E0S8</accession>
<comment type="similarity">
    <text evidence="2 5">Belongs to the carotenoid/retinoid oxidoreductase family.</text>
</comment>
<dbReference type="InterPro" id="IPR008150">
    <property type="entry name" value="Phytoene_DH_bac_CS"/>
</dbReference>
<dbReference type="GO" id="GO:0016117">
    <property type="term" value="P:carotenoid biosynthetic process"/>
    <property type="evidence" value="ECO:0007669"/>
    <property type="project" value="UniProtKB-KW"/>
</dbReference>
<keyword evidence="9" id="KW-1185">Reference proteome</keyword>
<dbReference type="InterPro" id="IPR054841">
    <property type="entry name" value="carotdesatCrtD"/>
</dbReference>
<dbReference type="InterPro" id="IPR002937">
    <property type="entry name" value="Amino_oxidase"/>
</dbReference>
<dbReference type="PANTHER" id="PTHR43734">
    <property type="entry name" value="PHYTOENE DESATURASE"/>
    <property type="match status" value="1"/>
</dbReference>
<evidence type="ECO:0000256" key="5">
    <source>
        <dbReference type="RuleBase" id="RU362075"/>
    </source>
</evidence>
<dbReference type="NCBIfam" id="TIGR02734">
    <property type="entry name" value="crtI_fam"/>
    <property type="match status" value="1"/>
</dbReference>
<evidence type="ECO:0000256" key="3">
    <source>
        <dbReference type="ARBA" id="ARBA00022746"/>
    </source>
</evidence>
<feature type="region of interest" description="Disordered" evidence="6">
    <location>
        <begin position="497"/>
        <end position="530"/>
    </location>
</feature>
<dbReference type="SUPFAM" id="SSF51905">
    <property type="entry name" value="FAD/NAD(P)-binding domain"/>
    <property type="match status" value="1"/>
</dbReference>
<evidence type="ECO:0000256" key="2">
    <source>
        <dbReference type="ARBA" id="ARBA00006046"/>
    </source>
</evidence>
<dbReference type="PROSITE" id="PS00982">
    <property type="entry name" value="PHYTOENE_DH"/>
    <property type="match status" value="1"/>
</dbReference>
<evidence type="ECO:0000256" key="6">
    <source>
        <dbReference type="SAM" id="MobiDB-lite"/>
    </source>
</evidence>
<feature type="compositionally biased region" description="Low complexity" evidence="6">
    <location>
        <begin position="508"/>
        <end position="530"/>
    </location>
</feature>
<dbReference type="InterPro" id="IPR036188">
    <property type="entry name" value="FAD/NAD-bd_sf"/>
</dbReference>
<evidence type="ECO:0000256" key="1">
    <source>
        <dbReference type="ARBA" id="ARBA00004829"/>
    </source>
</evidence>